<dbReference type="EMBL" id="JBEPME010000001">
    <property type="protein sequence ID" value="MET3655135.1"/>
    <property type="molecule type" value="Genomic_DNA"/>
</dbReference>
<dbReference type="Pfam" id="PF06271">
    <property type="entry name" value="RDD"/>
    <property type="match status" value="1"/>
</dbReference>
<feature type="domain" description="RDD" evidence="6">
    <location>
        <begin position="20"/>
        <end position="156"/>
    </location>
</feature>
<reference evidence="7 8" key="1">
    <citation type="submission" date="2024-06" db="EMBL/GenBank/DDBJ databases">
        <title>Sorghum-associated microbial communities from plants grown in Nebraska, USA.</title>
        <authorList>
            <person name="Schachtman D."/>
        </authorList>
    </citation>
    <scope>NUCLEOTIDE SEQUENCE [LARGE SCALE GENOMIC DNA]</scope>
    <source>
        <strain evidence="7 8">1288</strain>
    </source>
</reference>
<evidence type="ECO:0000259" key="6">
    <source>
        <dbReference type="Pfam" id="PF06271"/>
    </source>
</evidence>
<gene>
    <name evidence="7" type="ORF">ABIC55_000219</name>
</gene>
<organism evidence="7 8">
    <name type="scientific">Sporosarcina psychrophila</name>
    <name type="common">Bacillus psychrophilus</name>
    <dbReference type="NCBI Taxonomy" id="1476"/>
    <lineage>
        <taxon>Bacteria</taxon>
        <taxon>Bacillati</taxon>
        <taxon>Bacillota</taxon>
        <taxon>Bacilli</taxon>
        <taxon>Bacillales</taxon>
        <taxon>Caryophanaceae</taxon>
        <taxon>Sporosarcina</taxon>
    </lineage>
</organism>
<keyword evidence="4 5" id="KW-0472">Membrane</keyword>
<accession>A0ABV2K3F2</accession>
<evidence type="ECO:0000256" key="3">
    <source>
        <dbReference type="ARBA" id="ARBA00022989"/>
    </source>
</evidence>
<comment type="subcellular location">
    <subcellularLocation>
        <location evidence="1">Membrane</location>
        <topology evidence="1">Multi-pass membrane protein</topology>
    </subcellularLocation>
</comment>
<feature type="transmembrane region" description="Helical" evidence="5">
    <location>
        <begin position="35"/>
        <end position="54"/>
    </location>
</feature>
<evidence type="ECO:0000256" key="5">
    <source>
        <dbReference type="SAM" id="Phobius"/>
    </source>
</evidence>
<evidence type="ECO:0000256" key="4">
    <source>
        <dbReference type="ARBA" id="ARBA00023136"/>
    </source>
</evidence>
<dbReference type="PANTHER" id="PTHR38480:SF1">
    <property type="entry name" value="SLR0254 PROTEIN"/>
    <property type="match status" value="1"/>
</dbReference>
<evidence type="ECO:0000313" key="8">
    <source>
        <dbReference type="Proteomes" id="UP001549104"/>
    </source>
</evidence>
<proteinExistence type="predicted"/>
<feature type="transmembrane region" description="Helical" evidence="5">
    <location>
        <begin position="66"/>
        <end position="90"/>
    </location>
</feature>
<dbReference type="InterPro" id="IPR010432">
    <property type="entry name" value="RDD"/>
</dbReference>
<evidence type="ECO:0000256" key="1">
    <source>
        <dbReference type="ARBA" id="ARBA00004141"/>
    </source>
</evidence>
<dbReference type="PANTHER" id="PTHR38480">
    <property type="entry name" value="SLR0254 PROTEIN"/>
    <property type="match status" value="1"/>
</dbReference>
<name>A0ABV2K3F2_SPOPS</name>
<keyword evidence="8" id="KW-1185">Reference proteome</keyword>
<protein>
    <submittedName>
        <fullName evidence="7">RDD family membrane protein YckC</fullName>
    </submittedName>
</protein>
<keyword evidence="3 5" id="KW-1133">Transmembrane helix</keyword>
<dbReference type="Proteomes" id="UP001549104">
    <property type="component" value="Unassembled WGS sequence"/>
</dbReference>
<comment type="caution">
    <text evidence="7">The sequence shown here is derived from an EMBL/GenBank/DDBJ whole genome shotgun (WGS) entry which is preliminary data.</text>
</comment>
<evidence type="ECO:0000256" key="2">
    <source>
        <dbReference type="ARBA" id="ARBA00022692"/>
    </source>
</evidence>
<keyword evidence="2 5" id="KW-0812">Transmembrane</keyword>
<sequence length="267" mass="30038">MKQEQVGIKTPEFVSLQFQLAGLGSRATGFIIDQLILLVVNALIIISLIILFTGEMDLLAYAGTDSLLLGLTIVGLFIINSGYFIALEYFSGGRTIGKRIVGIRAIQENGHSLTLLSSFIRNFLRIVDNLPAGYFLGIMMIYFHPTHKRIGDLVAGTIVVHERKAKRKKKLSPIEKEIIEKGLTKDDFTIDEWALQSLSQKDWNLINTYSNRLMQLPTNERSELTLQMAGLLFPKLGLEIAGKSHLDLENTLLVLYLILKEEWAYEL</sequence>
<dbReference type="RefSeq" id="WP_354311929.1">
    <property type="nucleotide sequence ID" value="NZ_CP185279.1"/>
</dbReference>
<evidence type="ECO:0000313" key="7">
    <source>
        <dbReference type="EMBL" id="MET3655135.1"/>
    </source>
</evidence>